<evidence type="ECO:0000313" key="1">
    <source>
        <dbReference type="EMBL" id="CAD0097215.1"/>
    </source>
</evidence>
<dbReference type="Proteomes" id="UP000714618">
    <property type="component" value="Unassembled WGS sequence"/>
</dbReference>
<comment type="caution">
    <text evidence="1">The sequence shown here is derived from an EMBL/GenBank/DDBJ whole genome shotgun (WGS) entry which is preliminary data.</text>
</comment>
<reference evidence="1" key="1">
    <citation type="submission" date="2020-06" db="EMBL/GenBank/DDBJ databases">
        <authorList>
            <person name="Onetto C."/>
        </authorList>
    </citation>
    <scope>NUCLEOTIDE SEQUENCE</scope>
</reference>
<protein>
    <recommendedName>
        <fullName evidence="3">Heterokaryon incompatibility domain-containing protein</fullName>
    </recommendedName>
</protein>
<accession>A0A9N8PI96</accession>
<dbReference type="OrthoDB" id="2624308at2759"/>
<dbReference type="EMBL" id="CAIJEO010000007">
    <property type="protein sequence ID" value="CAD0097215.1"/>
    <property type="molecule type" value="Genomic_DNA"/>
</dbReference>
<name>A0A9N8PI96_9PEZI</name>
<organism evidence="1 2">
    <name type="scientific">Aureobasidium mustum</name>
    <dbReference type="NCBI Taxonomy" id="2773714"/>
    <lineage>
        <taxon>Eukaryota</taxon>
        <taxon>Fungi</taxon>
        <taxon>Dikarya</taxon>
        <taxon>Ascomycota</taxon>
        <taxon>Pezizomycotina</taxon>
        <taxon>Dothideomycetes</taxon>
        <taxon>Dothideomycetidae</taxon>
        <taxon>Dothideales</taxon>
        <taxon>Saccotheciaceae</taxon>
        <taxon>Aureobasidium</taxon>
    </lineage>
</organism>
<sequence>MEGGINGAVELFKSTRLVLPQRLVMYADKSWMLVKDPAPTTEYLFISWHWESFKYDRNKPSRAPLSLVKEMAQHATLEAGLKAYWLDVQCVDQKFGDSFSSDVYGMADIVRNANHVAILLPSEHSFYKRAWARRLWTLPEGLLAKGRLRIWTATENGFTKNELDHVEMTYEFWHPFAHDERHYPTRILAEYYEGQIELTRLEMIVTAIAALSRQNSSRFTDADIAYALMGLLGRRMAIERSDTLHQAMTKLLLLTGENEYVMERMLSSYPYPTRDLKDVLRGLLNKDQFGTCLWDIRSSCEIVGIDDIDGVVYLNNCRTLPICHQYIPDQIGKILRTIGSLRKAAVVVLCLSIYGFMSVLAPGLHTACAFLLCTLILCLRTPPTVGSIADEHGFVLIEGVMPLSQLEEAVFGNVGDILTYATSSSPLNATHYDNDPPWVKSANLKRWTKELYTARKSGNEPVWVQSAKPGPTSTSSCIPYLSTSATDFEAPSSRKEAYHPPLLAGYTVFTLIQMSTRQVLLVQSRLPPTSLLLTGEEGGMLRAVLCSSAYDGDGLEVLQKEAVLRLDPEVCDLGQSRSWLRVRTL</sequence>
<evidence type="ECO:0000313" key="2">
    <source>
        <dbReference type="Proteomes" id="UP000714618"/>
    </source>
</evidence>
<evidence type="ECO:0008006" key="3">
    <source>
        <dbReference type="Google" id="ProtNLM"/>
    </source>
</evidence>
<keyword evidence="2" id="KW-1185">Reference proteome</keyword>
<dbReference type="AlphaFoldDB" id="A0A9N8PI96"/>
<gene>
    <name evidence="1" type="ORF">AWRI4233_LOCUS6116</name>
</gene>
<proteinExistence type="predicted"/>